<evidence type="ECO:0000256" key="5">
    <source>
        <dbReference type="ARBA" id="ARBA00022741"/>
    </source>
</evidence>
<dbReference type="InterPro" id="IPR050482">
    <property type="entry name" value="Sensor_HK_TwoCompSys"/>
</dbReference>
<reference evidence="12 13" key="1">
    <citation type="submission" date="2018-05" db="EMBL/GenBank/DDBJ databases">
        <title>Streptomyces venezuelae.</title>
        <authorList>
            <person name="Kim W."/>
            <person name="Lee N."/>
            <person name="Cho B.-K."/>
        </authorList>
    </citation>
    <scope>NUCLEOTIDE SEQUENCE [LARGE SCALE GENOMIC DNA]</scope>
    <source>
        <strain evidence="12 13">ATCC 14583</strain>
    </source>
</reference>
<dbReference type="InterPro" id="IPR003594">
    <property type="entry name" value="HATPase_dom"/>
</dbReference>
<dbReference type="Pfam" id="PF07730">
    <property type="entry name" value="HisKA_3"/>
    <property type="match status" value="1"/>
</dbReference>
<accession>A0A5P2BNL0</accession>
<evidence type="ECO:0000256" key="9">
    <source>
        <dbReference type="SAM" id="Phobius"/>
    </source>
</evidence>
<dbReference type="Pfam" id="PF02518">
    <property type="entry name" value="HATPase_c"/>
    <property type="match status" value="1"/>
</dbReference>
<evidence type="ECO:0000256" key="2">
    <source>
        <dbReference type="ARBA" id="ARBA00012438"/>
    </source>
</evidence>
<dbReference type="InterPro" id="IPR011712">
    <property type="entry name" value="Sig_transdc_His_kin_sub3_dim/P"/>
</dbReference>
<dbReference type="CDD" id="cd16917">
    <property type="entry name" value="HATPase_UhpB-NarQ-NarX-like"/>
    <property type="match status" value="1"/>
</dbReference>
<evidence type="ECO:0000259" key="10">
    <source>
        <dbReference type="Pfam" id="PF02518"/>
    </source>
</evidence>
<dbReference type="InterPro" id="IPR036890">
    <property type="entry name" value="HATPase_C_sf"/>
</dbReference>
<keyword evidence="4" id="KW-0808">Transferase</keyword>
<keyword evidence="5" id="KW-0547">Nucleotide-binding</keyword>
<protein>
    <recommendedName>
        <fullName evidence="2">histidine kinase</fullName>
        <ecNumber evidence="2">2.7.13.3</ecNumber>
    </recommendedName>
</protein>
<sequence length="403" mass="42760">MKRLSDWGADHPPWSTAQKCAVAAFLLSLTVLDDVLLERLPPLQNAFAVGSAVVASLCAVPLESVSRTLRASVAVVASWTTTLFLLASDDAAGAWGVGELVALLLLLVGTVWRGSDHAAAILGPPLAVACMAIPARDSDPHEWTLAITLITVIVAAFSLLLRTQSEQRVRDLDALRAAERRELARELHDVVAHHVTGIVVQTKAARFAAQAPGGDAPNTQDPQETAAMLERIEREATEALGAMRRLVAVMRRADPGRPATTAPVASLADTRKLVADVTGDGCPDISLYIEPGIEDRLPPDVTAGVHRIVREALTNVRKHAADARHVRITLTTVDSGLELKIVDDGRNAAALPERAKGGGFGIEGMRERAAAMGGSLRTGPLPGGGWQNVAVLPLRAQTPRRRP</sequence>
<evidence type="ECO:0000256" key="4">
    <source>
        <dbReference type="ARBA" id="ARBA00022679"/>
    </source>
</evidence>
<gene>
    <name evidence="12" type="ORF">DEJ47_33370</name>
</gene>
<dbReference type="EC" id="2.7.13.3" evidence="2"/>
<keyword evidence="3" id="KW-0597">Phosphoprotein</keyword>
<evidence type="ECO:0000259" key="11">
    <source>
        <dbReference type="Pfam" id="PF07730"/>
    </source>
</evidence>
<evidence type="ECO:0000256" key="7">
    <source>
        <dbReference type="ARBA" id="ARBA00022840"/>
    </source>
</evidence>
<feature type="transmembrane region" description="Helical" evidence="9">
    <location>
        <begin position="93"/>
        <end position="112"/>
    </location>
</feature>
<keyword evidence="9" id="KW-1133">Transmembrane helix</keyword>
<evidence type="ECO:0000256" key="6">
    <source>
        <dbReference type="ARBA" id="ARBA00022777"/>
    </source>
</evidence>
<dbReference type="GO" id="GO:0046983">
    <property type="term" value="F:protein dimerization activity"/>
    <property type="evidence" value="ECO:0007669"/>
    <property type="project" value="InterPro"/>
</dbReference>
<dbReference type="EMBL" id="CP029193">
    <property type="protein sequence ID" value="QES31943.1"/>
    <property type="molecule type" value="Genomic_DNA"/>
</dbReference>
<evidence type="ECO:0000256" key="8">
    <source>
        <dbReference type="ARBA" id="ARBA00023012"/>
    </source>
</evidence>
<feature type="domain" description="Signal transduction histidine kinase subgroup 3 dimerisation and phosphoacceptor" evidence="11">
    <location>
        <begin position="179"/>
        <end position="253"/>
    </location>
</feature>
<feature type="domain" description="Histidine kinase/HSP90-like ATPase" evidence="10">
    <location>
        <begin position="303"/>
        <end position="395"/>
    </location>
</feature>
<keyword evidence="13" id="KW-1185">Reference proteome</keyword>
<proteinExistence type="predicted"/>
<keyword evidence="7" id="KW-0067">ATP-binding</keyword>
<evidence type="ECO:0000256" key="1">
    <source>
        <dbReference type="ARBA" id="ARBA00000085"/>
    </source>
</evidence>
<dbReference type="Gene3D" id="1.20.5.1930">
    <property type="match status" value="1"/>
</dbReference>
<dbReference type="GO" id="GO:0005524">
    <property type="term" value="F:ATP binding"/>
    <property type="evidence" value="ECO:0007669"/>
    <property type="project" value="UniProtKB-KW"/>
</dbReference>
<dbReference type="GO" id="GO:0000155">
    <property type="term" value="F:phosphorelay sensor kinase activity"/>
    <property type="evidence" value="ECO:0007669"/>
    <property type="project" value="InterPro"/>
</dbReference>
<dbReference type="Proteomes" id="UP000323046">
    <property type="component" value="Chromosome"/>
</dbReference>
<comment type="catalytic activity">
    <reaction evidence="1">
        <text>ATP + protein L-histidine = ADP + protein N-phospho-L-histidine.</text>
        <dbReference type="EC" id="2.7.13.3"/>
    </reaction>
</comment>
<feature type="transmembrane region" description="Helical" evidence="9">
    <location>
        <begin position="143"/>
        <end position="161"/>
    </location>
</feature>
<keyword evidence="6 12" id="KW-0418">Kinase</keyword>
<keyword evidence="9" id="KW-0812">Transmembrane</keyword>
<dbReference type="SUPFAM" id="SSF55874">
    <property type="entry name" value="ATPase domain of HSP90 chaperone/DNA topoisomerase II/histidine kinase"/>
    <property type="match status" value="1"/>
</dbReference>
<evidence type="ECO:0000256" key="3">
    <source>
        <dbReference type="ARBA" id="ARBA00022553"/>
    </source>
</evidence>
<keyword evidence="9" id="KW-0472">Membrane</keyword>
<name>A0A5P2BNL0_STRVZ</name>
<organism evidence="12 13">
    <name type="scientific">Streptomyces venezuelae</name>
    <dbReference type="NCBI Taxonomy" id="54571"/>
    <lineage>
        <taxon>Bacteria</taxon>
        <taxon>Bacillati</taxon>
        <taxon>Actinomycetota</taxon>
        <taxon>Actinomycetes</taxon>
        <taxon>Kitasatosporales</taxon>
        <taxon>Streptomycetaceae</taxon>
        <taxon>Streptomyces</taxon>
    </lineage>
</organism>
<dbReference type="OrthoDB" id="227596at2"/>
<dbReference type="Gene3D" id="3.30.565.10">
    <property type="entry name" value="Histidine kinase-like ATPase, C-terminal domain"/>
    <property type="match status" value="1"/>
</dbReference>
<dbReference type="GO" id="GO:0016020">
    <property type="term" value="C:membrane"/>
    <property type="evidence" value="ECO:0007669"/>
    <property type="project" value="InterPro"/>
</dbReference>
<dbReference type="AlphaFoldDB" id="A0A5P2BNL0"/>
<dbReference type="PANTHER" id="PTHR24421">
    <property type="entry name" value="NITRATE/NITRITE SENSOR PROTEIN NARX-RELATED"/>
    <property type="match status" value="1"/>
</dbReference>
<evidence type="ECO:0000313" key="13">
    <source>
        <dbReference type="Proteomes" id="UP000323046"/>
    </source>
</evidence>
<keyword evidence="8" id="KW-0902">Two-component regulatory system</keyword>
<dbReference type="PANTHER" id="PTHR24421:SF10">
    <property type="entry name" value="NITRATE_NITRITE SENSOR PROTEIN NARQ"/>
    <property type="match status" value="1"/>
</dbReference>
<evidence type="ECO:0000313" key="12">
    <source>
        <dbReference type="EMBL" id="QES31943.1"/>
    </source>
</evidence>